<dbReference type="KEGG" id="mro:MROS_2225"/>
<dbReference type="RefSeq" id="WP_014856887.1">
    <property type="nucleotide sequence ID" value="NC_018178.1"/>
</dbReference>
<dbReference type="Pfam" id="PF09674">
    <property type="entry name" value="DUF2400"/>
    <property type="match status" value="1"/>
</dbReference>
<dbReference type="Gene3D" id="1.10.1670.10">
    <property type="entry name" value="Helix-hairpin-Helix base-excision DNA repair enzymes (C-terminal)"/>
    <property type="match status" value="1"/>
</dbReference>
<gene>
    <name evidence="1" type="ordered locus">MROS_2225</name>
</gene>
<dbReference type="EMBL" id="CP003557">
    <property type="protein sequence ID" value="AFN75455.1"/>
    <property type="molecule type" value="Genomic_DNA"/>
</dbReference>
<dbReference type="PATRIC" id="fig|1191523.3.peg.2351"/>
<dbReference type="SUPFAM" id="SSF48150">
    <property type="entry name" value="DNA-glycosylase"/>
    <property type="match status" value="1"/>
</dbReference>
<dbReference type="Proteomes" id="UP000009011">
    <property type="component" value="Chromosome"/>
</dbReference>
<keyword evidence="2" id="KW-1185">Reference proteome</keyword>
<dbReference type="eggNOG" id="COG0177">
    <property type="taxonomic scope" value="Bacteria"/>
</dbReference>
<dbReference type="NCBIfam" id="TIGR02757">
    <property type="entry name" value="TIGR02757 family protein"/>
    <property type="match status" value="1"/>
</dbReference>
<dbReference type="HOGENOM" id="CLU_064298_0_0_10"/>
<reference evidence="1 2" key="1">
    <citation type="journal article" date="2013" name="PLoS ONE">
        <title>Genomic analysis of Melioribacter roseus, facultatively anaerobic organotrophic bacterium representing a novel deep lineage within Bacteriodetes/Chlorobi group.</title>
        <authorList>
            <person name="Kadnikov V.V."/>
            <person name="Mardanov A.V."/>
            <person name="Podosokorskaya O.A."/>
            <person name="Gavrilov S.N."/>
            <person name="Kublanov I.V."/>
            <person name="Beletsky A.V."/>
            <person name="Bonch-Osmolovskaya E.A."/>
            <person name="Ravin N.V."/>
        </authorList>
    </citation>
    <scope>NUCLEOTIDE SEQUENCE [LARGE SCALE GENOMIC DNA]</scope>
    <source>
        <strain evidence="2">JCM 17771 / P3M-2</strain>
    </source>
</reference>
<organism evidence="1 2">
    <name type="scientific">Melioribacter roseus (strain DSM 23840 / JCM 17771 / VKM B-2668 / P3M-2)</name>
    <dbReference type="NCBI Taxonomy" id="1191523"/>
    <lineage>
        <taxon>Bacteria</taxon>
        <taxon>Pseudomonadati</taxon>
        <taxon>Ignavibacteriota</taxon>
        <taxon>Ignavibacteria</taxon>
        <taxon>Ignavibacteriales</taxon>
        <taxon>Melioribacteraceae</taxon>
        <taxon>Melioribacter</taxon>
    </lineage>
</organism>
<dbReference type="InterPro" id="IPR023170">
    <property type="entry name" value="HhH_base_excis_C"/>
</dbReference>
<protein>
    <recommendedName>
        <fullName evidence="3">TIGR02757 family protein</fullName>
    </recommendedName>
</protein>
<evidence type="ECO:0000313" key="1">
    <source>
        <dbReference type="EMBL" id="AFN75455.1"/>
    </source>
</evidence>
<dbReference type="AlphaFoldDB" id="I6Z8H2"/>
<dbReference type="STRING" id="1191523.MROS_2225"/>
<evidence type="ECO:0000313" key="2">
    <source>
        <dbReference type="Proteomes" id="UP000009011"/>
    </source>
</evidence>
<sequence length="257" mass="30218">MADNLKKKLDCHYRQFNNKSIVPDPVLFPHRYTDYRDIEISAFISSLFAYGNISQILKTLDEIHSIMQNKPYEFALDFSWNTKVFDKLKYRFYTSHDIKLLFYSLNRIYTQYGSLKYLFLLYHFEKEENLKSSISFFVKNITDIMSKKGKATGGIKFMLPDPMKNSACKRMNLFLRWMVRKDNIDFGLWHEIGTDKLVIPVDTHVAKISKRLGLTSGKIINWKMAEEITGNLKKFNPSDPVKYDFAICHIGMNKMNI</sequence>
<evidence type="ECO:0008006" key="3">
    <source>
        <dbReference type="Google" id="ProtNLM"/>
    </source>
</evidence>
<dbReference type="GO" id="GO:0006281">
    <property type="term" value="P:DNA repair"/>
    <property type="evidence" value="ECO:0007669"/>
    <property type="project" value="InterPro"/>
</dbReference>
<proteinExistence type="predicted"/>
<dbReference type="InterPro" id="IPR014127">
    <property type="entry name" value="CHP02757"/>
</dbReference>
<dbReference type="GO" id="GO:0003824">
    <property type="term" value="F:catalytic activity"/>
    <property type="evidence" value="ECO:0007669"/>
    <property type="project" value="InterPro"/>
</dbReference>
<dbReference type="OrthoDB" id="9773332at2"/>
<accession>I6Z8H2</accession>
<name>I6Z8H2_MELRP</name>
<dbReference type="InterPro" id="IPR011257">
    <property type="entry name" value="DNA_glycosylase"/>
</dbReference>